<dbReference type="RefSeq" id="XP_002481251.1">
    <property type="nucleotide sequence ID" value="XM_002481206.1"/>
</dbReference>
<dbReference type="GeneID" id="8109770"/>
<dbReference type="Proteomes" id="UP000001745">
    <property type="component" value="Unassembled WGS sequence"/>
</dbReference>
<dbReference type="SUPFAM" id="SSF56672">
    <property type="entry name" value="DNA/RNA polymerases"/>
    <property type="match status" value="1"/>
</dbReference>
<dbReference type="Pfam" id="PF00078">
    <property type="entry name" value="RVT_1"/>
    <property type="match status" value="1"/>
</dbReference>
<evidence type="ECO:0000313" key="2">
    <source>
        <dbReference type="EMBL" id="EED20817.1"/>
    </source>
</evidence>
<reference evidence="3" key="1">
    <citation type="journal article" date="2015" name="Genome Announc.">
        <title>Genome sequence of the AIDS-associated pathogen Penicillium marneffei (ATCC18224) and its near taxonomic relative Talaromyces stipitatus (ATCC10500).</title>
        <authorList>
            <person name="Nierman W.C."/>
            <person name="Fedorova-Abrams N.D."/>
            <person name="Andrianopoulos A."/>
        </authorList>
    </citation>
    <scope>NUCLEOTIDE SEQUENCE [LARGE SCALE GENOMIC DNA]</scope>
    <source>
        <strain evidence="3">ATCC 10500 / CBS 375.48 / QM 6759 / NRRL 1006</strain>
    </source>
</reference>
<dbReference type="OrthoDB" id="4159828at2759"/>
<keyword evidence="2" id="KW-0695">RNA-directed DNA polymerase</keyword>
<keyword evidence="2" id="KW-0808">Transferase</keyword>
<dbReference type="OMA" id="PNCINAG"/>
<keyword evidence="3" id="KW-1185">Reference proteome</keyword>
<dbReference type="EMBL" id="EQ962654">
    <property type="protein sequence ID" value="EED20817.1"/>
    <property type="molecule type" value="Genomic_DNA"/>
</dbReference>
<dbReference type="eggNOG" id="KOG1075">
    <property type="taxonomic scope" value="Eukaryota"/>
</dbReference>
<dbReference type="InterPro" id="IPR043502">
    <property type="entry name" value="DNA/RNA_pol_sf"/>
</dbReference>
<feature type="domain" description="Reverse transcriptase" evidence="1">
    <location>
        <begin position="269"/>
        <end position="481"/>
    </location>
</feature>
<organism evidence="2 3">
    <name type="scientific">Talaromyces stipitatus (strain ATCC 10500 / CBS 375.48 / QM 6759 / NRRL 1006)</name>
    <name type="common">Penicillium stipitatum</name>
    <dbReference type="NCBI Taxonomy" id="441959"/>
    <lineage>
        <taxon>Eukaryota</taxon>
        <taxon>Fungi</taxon>
        <taxon>Dikarya</taxon>
        <taxon>Ascomycota</taxon>
        <taxon>Pezizomycotina</taxon>
        <taxon>Eurotiomycetes</taxon>
        <taxon>Eurotiomycetidae</taxon>
        <taxon>Eurotiales</taxon>
        <taxon>Trichocomaceae</taxon>
        <taxon>Talaromyces</taxon>
        <taxon>Talaromyces sect. Talaromyces</taxon>
    </lineage>
</organism>
<dbReference type="InterPro" id="IPR036691">
    <property type="entry name" value="Endo/exonu/phosph_ase_sf"/>
</dbReference>
<gene>
    <name evidence="2" type="ORF">TSTA_040110</name>
</gene>
<dbReference type="PROSITE" id="PS50878">
    <property type="entry name" value="RT_POL"/>
    <property type="match status" value="1"/>
</dbReference>
<dbReference type="Gene3D" id="3.60.10.10">
    <property type="entry name" value="Endonuclease/exonuclease/phosphatase"/>
    <property type="match status" value="1"/>
</dbReference>
<dbReference type="STRING" id="441959.B8M474"/>
<accession>B8M474</accession>
<evidence type="ECO:0000259" key="1">
    <source>
        <dbReference type="PROSITE" id="PS50878"/>
    </source>
</evidence>
<dbReference type="VEuPathDB" id="FungiDB:TSTA_040110"/>
<name>B8M474_TALSN</name>
<sequence>MPQQTPSEQAKPRKLLQPYQRWQPSLHRSPTPSAEPFINWLDLQGLVLISNIDCPIHERGNVLDLSFASSPLALAGAKTSIASHLDATSDHQPLITTVPWDQRYKETAQKLRFDTLDHTSFLSLLASNLAGTESSAATEEDLDDNHGLCSKTDFCRITRWSQRQFWQDKLSTVTQMKDVFDMSKWHKSTGTFRSPPLKDPLRPNSFLAVTIHEKRDVLVCNLLQNLAEAGDIPLDSPAVPTTSLYFPDIIMAQVEESVLQAGNTAPGSDEIPICILKVAWPLIKDKKLKKTDWSSPSSYRLITLLSVLGKGLERLVARNMAWISIYYKVLARQQFRALLLRSANDLTICLTHDVEQALNQGMTASLLTLDVKGAFDAVLPGRLIRRLREQGWPTNLVLWIASFATGRSVQIRLDGEIGPSTDIACGLPQGSPVSSILFMLYIAPLFCLGNPRNRFGYADDAANLAISTSLATNCKALSDSL</sequence>
<dbReference type="AlphaFoldDB" id="B8M474"/>
<evidence type="ECO:0000313" key="3">
    <source>
        <dbReference type="Proteomes" id="UP000001745"/>
    </source>
</evidence>
<keyword evidence="2" id="KW-0548">Nucleotidyltransferase</keyword>
<dbReference type="InParanoid" id="B8M474"/>
<dbReference type="GO" id="GO:0003964">
    <property type="term" value="F:RNA-directed DNA polymerase activity"/>
    <property type="evidence" value="ECO:0007669"/>
    <property type="project" value="UniProtKB-KW"/>
</dbReference>
<dbReference type="InterPro" id="IPR000477">
    <property type="entry name" value="RT_dom"/>
</dbReference>
<dbReference type="PhylomeDB" id="B8M474"/>
<dbReference type="HOGENOM" id="CLU_000680_23_3_1"/>
<protein>
    <submittedName>
        <fullName evidence="2">Reverse transcriptase, putative</fullName>
    </submittedName>
</protein>
<dbReference type="PANTHER" id="PTHR33481:SF1">
    <property type="entry name" value="ENDONUCLEASE_EXONUCLEASE_PHOSPHATASE DOMAIN-CONTAINING PROTEIN-RELATED"/>
    <property type="match status" value="1"/>
</dbReference>
<dbReference type="PANTHER" id="PTHR33481">
    <property type="entry name" value="REVERSE TRANSCRIPTASE"/>
    <property type="match status" value="1"/>
</dbReference>
<proteinExistence type="predicted"/>